<protein>
    <submittedName>
        <fullName evidence="1">Uncharacterized protein</fullName>
    </submittedName>
</protein>
<dbReference type="InParanoid" id="A0A286UKZ2"/>
<dbReference type="EMBL" id="NBII01000004">
    <property type="protein sequence ID" value="PAV20164.1"/>
    <property type="molecule type" value="Genomic_DNA"/>
</dbReference>
<sequence>MCQIRYLDIKLNTLLSPVQSVECIDKLKQLVQLRSITIHIDEKSQPFLLQICNTLNSPGFPLFCRLDIQFSRAEDLYKYIETSSICIHRPLDLRLAHDGDREPIDKYIHISDLLDKLIKFLSPLEKLRRLSIHGSLDINDLYIAQQRRQSRIEYPEFCASYRKFTMIHRVIPQLSHDWSLQDYDIESVRRRETIYAAKIAKRHPTLEMMSWANVWATHGEDEVGQSYLSITREKSGIKVEGNGHEEYFESFPSAGPE</sequence>
<dbReference type="Proteomes" id="UP000217199">
    <property type="component" value="Unassembled WGS sequence"/>
</dbReference>
<evidence type="ECO:0000313" key="1">
    <source>
        <dbReference type="EMBL" id="PAV20164.1"/>
    </source>
</evidence>
<evidence type="ECO:0000313" key="2">
    <source>
        <dbReference type="Proteomes" id="UP000217199"/>
    </source>
</evidence>
<reference evidence="1 2" key="1">
    <citation type="journal article" date="2017" name="Mol. Ecol.">
        <title>Comparative and population genomic landscape of Phellinus noxius: A hypervariable fungus causing root rot in trees.</title>
        <authorList>
            <person name="Chung C.L."/>
            <person name="Lee T.J."/>
            <person name="Akiba M."/>
            <person name="Lee H.H."/>
            <person name="Kuo T.H."/>
            <person name="Liu D."/>
            <person name="Ke H.M."/>
            <person name="Yokoi T."/>
            <person name="Roa M.B."/>
            <person name="Lu M.J."/>
            <person name="Chang Y.Y."/>
            <person name="Ann P.J."/>
            <person name="Tsai J.N."/>
            <person name="Chen C.Y."/>
            <person name="Tzean S.S."/>
            <person name="Ota Y."/>
            <person name="Hattori T."/>
            <person name="Sahashi N."/>
            <person name="Liou R.F."/>
            <person name="Kikuchi T."/>
            <person name="Tsai I.J."/>
        </authorList>
    </citation>
    <scope>NUCLEOTIDE SEQUENCE [LARGE SCALE GENOMIC DNA]</scope>
    <source>
        <strain evidence="1 2">FFPRI411160</strain>
    </source>
</reference>
<gene>
    <name evidence="1" type="ORF">PNOK_0509800</name>
</gene>
<proteinExistence type="predicted"/>
<organism evidence="1 2">
    <name type="scientific">Pyrrhoderma noxium</name>
    <dbReference type="NCBI Taxonomy" id="2282107"/>
    <lineage>
        <taxon>Eukaryota</taxon>
        <taxon>Fungi</taxon>
        <taxon>Dikarya</taxon>
        <taxon>Basidiomycota</taxon>
        <taxon>Agaricomycotina</taxon>
        <taxon>Agaricomycetes</taxon>
        <taxon>Hymenochaetales</taxon>
        <taxon>Hymenochaetaceae</taxon>
        <taxon>Pyrrhoderma</taxon>
    </lineage>
</organism>
<keyword evidence="2" id="KW-1185">Reference proteome</keyword>
<accession>A0A286UKZ2</accession>
<dbReference type="OrthoDB" id="3309846at2759"/>
<dbReference type="AlphaFoldDB" id="A0A286UKZ2"/>
<name>A0A286UKZ2_9AGAM</name>
<comment type="caution">
    <text evidence="1">The sequence shown here is derived from an EMBL/GenBank/DDBJ whole genome shotgun (WGS) entry which is preliminary data.</text>
</comment>